<dbReference type="GO" id="GO:0000724">
    <property type="term" value="P:double-strand break repair via homologous recombination"/>
    <property type="evidence" value="ECO:0007669"/>
    <property type="project" value="TreeGrafter"/>
</dbReference>
<dbReference type="Pfam" id="PF04005">
    <property type="entry name" value="Hus1"/>
    <property type="match status" value="1"/>
</dbReference>
<evidence type="ECO:0000256" key="4">
    <source>
        <dbReference type="PIRNR" id="PIRNR011312"/>
    </source>
</evidence>
<evidence type="ECO:0000313" key="7">
    <source>
        <dbReference type="Proteomes" id="UP000250043"/>
    </source>
</evidence>
<reference evidence="6 7" key="1">
    <citation type="submission" date="2016-07" db="EMBL/GenBank/DDBJ databases">
        <title>Draft genome of the white-rot fungus Obba rivulosa 3A-2.</title>
        <authorList>
            <consortium name="DOE Joint Genome Institute"/>
            <person name="Miettinen O."/>
            <person name="Riley R."/>
            <person name="Acob R."/>
            <person name="Barry K."/>
            <person name="Cullen D."/>
            <person name="De Vries R."/>
            <person name="Hainaut M."/>
            <person name="Hatakka A."/>
            <person name="Henrissat B."/>
            <person name="Hilden K."/>
            <person name="Kuo R."/>
            <person name="Labutti K."/>
            <person name="Lipzen A."/>
            <person name="Makela M.R."/>
            <person name="Sandor L."/>
            <person name="Spatafora J.W."/>
            <person name="Grigoriev I.V."/>
            <person name="Hibbett D.S."/>
        </authorList>
    </citation>
    <scope>NUCLEOTIDE SEQUENCE [LARGE SCALE GENOMIC DNA]</scope>
    <source>
        <strain evidence="6 7">3A-2</strain>
    </source>
</reference>
<dbReference type="GO" id="GO:0005730">
    <property type="term" value="C:nucleolus"/>
    <property type="evidence" value="ECO:0007669"/>
    <property type="project" value="InterPro"/>
</dbReference>
<dbReference type="GO" id="GO:0006289">
    <property type="term" value="P:nucleotide-excision repair"/>
    <property type="evidence" value="ECO:0007669"/>
    <property type="project" value="TreeGrafter"/>
</dbReference>
<comment type="similarity">
    <text evidence="2 4">Belongs to the HUS1 family.</text>
</comment>
<protein>
    <recommendedName>
        <fullName evidence="4">Checkpoint protein</fullName>
    </recommendedName>
</protein>
<dbReference type="AlphaFoldDB" id="A0A8E2DGP4"/>
<evidence type="ECO:0000256" key="3">
    <source>
        <dbReference type="ARBA" id="ARBA00023242"/>
    </source>
</evidence>
<dbReference type="Proteomes" id="UP000250043">
    <property type="component" value="Unassembled WGS sequence"/>
</dbReference>
<dbReference type="GO" id="GO:0044778">
    <property type="term" value="P:meiotic DNA integrity checkpoint signaling"/>
    <property type="evidence" value="ECO:0007669"/>
    <property type="project" value="TreeGrafter"/>
</dbReference>
<dbReference type="GO" id="GO:0030896">
    <property type="term" value="C:checkpoint clamp complex"/>
    <property type="evidence" value="ECO:0007669"/>
    <property type="project" value="InterPro"/>
</dbReference>
<dbReference type="InterPro" id="IPR016580">
    <property type="entry name" value="HUS1"/>
</dbReference>
<dbReference type="GO" id="GO:0035861">
    <property type="term" value="C:site of double-strand break"/>
    <property type="evidence" value="ECO:0007669"/>
    <property type="project" value="TreeGrafter"/>
</dbReference>
<proteinExistence type="inferred from homology"/>
<keyword evidence="7" id="KW-1185">Reference proteome</keyword>
<keyword evidence="3" id="KW-0539">Nucleus</keyword>
<accession>A0A8E2DGP4</accession>
<evidence type="ECO:0000313" key="6">
    <source>
        <dbReference type="EMBL" id="OCH86156.1"/>
    </source>
</evidence>
<dbReference type="GO" id="GO:0033314">
    <property type="term" value="P:mitotic DNA replication checkpoint signaling"/>
    <property type="evidence" value="ECO:0007669"/>
    <property type="project" value="TreeGrafter"/>
</dbReference>
<dbReference type="GO" id="GO:0000723">
    <property type="term" value="P:telomere maintenance"/>
    <property type="evidence" value="ECO:0007669"/>
    <property type="project" value="TreeGrafter"/>
</dbReference>
<dbReference type="EMBL" id="KV722541">
    <property type="protein sequence ID" value="OCH86156.1"/>
    <property type="molecule type" value="Genomic_DNA"/>
</dbReference>
<evidence type="ECO:0000256" key="1">
    <source>
        <dbReference type="ARBA" id="ARBA00004123"/>
    </source>
</evidence>
<dbReference type="OrthoDB" id="337750at2759"/>
<dbReference type="SUPFAM" id="SSF55979">
    <property type="entry name" value="DNA clamp"/>
    <property type="match status" value="1"/>
</dbReference>
<feature type="region of interest" description="Disordered" evidence="5">
    <location>
        <begin position="216"/>
        <end position="236"/>
    </location>
</feature>
<gene>
    <name evidence="6" type="ORF">OBBRIDRAFT_257147</name>
</gene>
<evidence type="ECO:0000256" key="2">
    <source>
        <dbReference type="ARBA" id="ARBA00005563"/>
    </source>
</evidence>
<dbReference type="PIRSF" id="PIRSF011312">
    <property type="entry name" value="Cell_cycle_HUS1"/>
    <property type="match status" value="1"/>
</dbReference>
<dbReference type="Gene3D" id="3.70.10.10">
    <property type="match status" value="1"/>
</dbReference>
<name>A0A8E2DGP4_9APHY</name>
<dbReference type="InterPro" id="IPR046938">
    <property type="entry name" value="DNA_clamp_sf"/>
</dbReference>
<comment type="subcellular location">
    <subcellularLocation>
        <location evidence="1">Nucleus</location>
    </subcellularLocation>
</comment>
<sequence length="300" mass="32762">MRFRATVPNVNTFYKIAQTIEKLHKHMIIRFTESVMHIICNSAASEGGVQVWSQIEVPVLFTDYRIQSNADNEITFTVHSDVLAAALRSAASPSAPHASHDMDPTVIMRLAKKNEGAVLSFEITGVSRLNREIRVSHDVRIEVMRAHDVRKLSAPLCPNPDVNIILPPLTKLRTVVERIRPLAGEVIALYANGSGALKVSGRTDSARVDVAWSGLANPAMEPDSNSQGQTDDETNDPTKMYGVLVSLRSLSKFLGNHVVSTTTIASICQNHCLILYVYIGGGDAGGVITFYIPAIFDDPI</sequence>
<organism evidence="6 7">
    <name type="scientific">Obba rivulosa</name>
    <dbReference type="NCBI Taxonomy" id="1052685"/>
    <lineage>
        <taxon>Eukaryota</taxon>
        <taxon>Fungi</taxon>
        <taxon>Dikarya</taxon>
        <taxon>Basidiomycota</taxon>
        <taxon>Agaricomycotina</taxon>
        <taxon>Agaricomycetes</taxon>
        <taxon>Polyporales</taxon>
        <taxon>Gelatoporiaceae</taxon>
        <taxon>Obba</taxon>
    </lineage>
</organism>
<dbReference type="PANTHER" id="PTHR12900:SF0">
    <property type="entry name" value="CHECKPOINT PROTEIN"/>
    <property type="match status" value="1"/>
</dbReference>
<dbReference type="GO" id="GO:0031573">
    <property type="term" value="P:mitotic intra-S DNA damage checkpoint signaling"/>
    <property type="evidence" value="ECO:0007669"/>
    <property type="project" value="TreeGrafter"/>
</dbReference>
<evidence type="ECO:0000256" key="5">
    <source>
        <dbReference type="SAM" id="MobiDB-lite"/>
    </source>
</evidence>
<dbReference type="PANTHER" id="PTHR12900">
    <property type="entry name" value="MITOTIC AND DNA DAMAGE CHECKPOINT PROTEIN HUS1"/>
    <property type="match status" value="1"/>
</dbReference>
<dbReference type="InterPro" id="IPR007150">
    <property type="entry name" value="HUS1/Mec3"/>
</dbReference>